<dbReference type="SMART" id="SM00329">
    <property type="entry name" value="BPI2"/>
    <property type="match status" value="1"/>
</dbReference>
<comment type="similarity">
    <text evidence="1">Belongs to the BPI/LBP/Plunc superfamily. BPI/LBP family.</text>
</comment>
<dbReference type="GO" id="GO:0008289">
    <property type="term" value="F:lipid binding"/>
    <property type="evidence" value="ECO:0007669"/>
    <property type="project" value="InterPro"/>
</dbReference>
<dbReference type="Pfam" id="PF02886">
    <property type="entry name" value="LBP_BPI_CETP_C"/>
    <property type="match status" value="2"/>
</dbReference>
<feature type="domain" description="Lipid-binding serum glycoprotein N-terminal" evidence="4">
    <location>
        <begin position="72"/>
        <end position="305"/>
    </location>
</feature>
<dbReference type="InterPro" id="IPR017943">
    <property type="entry name" value="Bactericidal_perm-incr_a/b_dom"/>
</dbReference>
<dbReference type="Proteomes" id="UP000093561">
    <property type="component" value="Unassembled WGS sequence"/>
</dbReference>
<reference evidence="6" key="1">
    <citation type="submission" date="2015-03" db="EMBL/GenBank/DDBJ databases">
        <title>Wuchereria bancrofti Genome Sequencing Papua New Guinea Strain.</title>
        <authorList>
            <person name="Small S.T."/>
            <person name="Serre D."/>
            <person name="Zimmerman P.A."/>
        </authorList>
    </citation>
    <scope>NUCLEOTIDE SEQUENCE [LARGE SCALE GENOMIC DNA]</scope>
    <source>
        <strain evidence="6">pt0022</strain>
    </source>
</reference>
<dbReference type="PANTHER" id="PTHR10504">
    <property type="entry name" value="BACTERICIDAL PERMEABILITY-INCREASING BPI PROTEIN-RELATED"/>
    <property type="match status" value="1"/>
</dbReference>
<evidence type="ECO:0000259" key="5">
    <source>
        <dbReference type="SMART" id="SM00329"/>
    </source>
</evidence>
<evidence type="ECO:0000256" key="3">
    <source>
        <dbReference type="SAM" id="SignalP"/>
    </source>
</evidence>
<evidence type="ECO:0000256" key="1">
    <source>
        <dbReference type="ARBA" id="ARBA00007292"/>
    </source>
</evidence>
<dbReference type="Pfam" id="PF01273">
    <property type="entry name" value="LBP_BPI_CETP"/>
    <property type="match status" value="1"/>
</dbReference>
<evidence type="ECO:0000256" key="2">
    <source>
        <dbReference type="ARBA" id="ARBA00023157"/>
    </source>
</evidence>
<protein>
    <recommendedName>
        <fullName evidence="8">BPI2 domain-containing protein</fullName>
    </recommendedName>
</protein>
<dbReference type="InterPro" id="IPR017942">
    <property type="entry name" value="Lipid-bd_serum_glycop_N"/>
</dbReference>
<dbReference type="InterPro" id="IPR032942">
    <property type="entry name" value="BPI/LBP/Plunc"/>
</dbReference>
<evidence type="ECO:0008006" key="8">
    <source>
        <dbReference type="Google" id="ProtNLM"/>
    </source>
</evidence>
<accession>A0AAF5RUZ6</accession>
<dbReference type="InterPro" id="IPR001124">
    <property type="entry name" value="Lipid-bd_serum_glycop_C"/>
</dbReference>
<dbReference type="AlphaFoldDB" id="A0AAF5RUZ6"/>
<dbReference type="WBParaSite" id="mrna-Wban_04380">
    <property type="protein sequence ID" value="mrna-Wban_04380"/>
    <property type="gene ID" value="Wban_04380"/>
</dbReference>
<name>A0AAF5RUZ6_WUCBA</name>
<evidence type="ECO:0000259" key="4">
    <source>
        <dbReference type="SMART" id="SM00328"/>
    </source>
</evidence>
<feature type="chain" id="PRO_5042010471" description="BPI2 domain-containing protein" evidence="3">
    <location>
        <begin position="22"/>
        <end position="753"/>
    </location>
</feature>
<evidence type="ECO:0000313" key="6">
    <source>
        <dbReference type="Proteomes" id="UP000093561"/>
    </source>
</evidence>
<feature type="signal peptide" evidence="3">
    <location>
        <begin position="1"/>
        <end position="21"/>
    </location>
</feature>
<evidence type="ECO:0000313" key="7">
    <source>
        <dbReference type="WBParaSite" id="mrna-Wban_04380"/>
    </source>
</evidence>
<dbReference type="GO" id="GO:0005615">
    <property type="term" value="C:extracellular space"/>
    <property type="evidence" value="ECO:0007669"/>
    <property type="project" value="TreeGrafter"/>
</dbReference>
<keyword evidence="2" id="KW-1015">Disulfide bond</keyword>
<dbReference type="SMART" id="SM00328">
    <property type="entry name" value="BPI1"/>
    <property type="match status" value="1"/>
</dbReference>
<keyword evidence="3" id="KW-0732">Signal</keyword>
<dbReference type="SUPFAM" id="SSF55394">
    <property type="entry name" value="Bactericidal permeability-increasing protein, BPI"/>
    <property type="match status" value="2"/>
</dbReference>
<dbReference type="PANTHER" id="PTHR10504:SF144">
    <property type="entry name" value="BPI1 DOMAIN-CONTAINING PROTEIN"/>
    <property type="match status" value="1"/>
</dbReference>
<dbReference type="Gene3D" id="3.15.20.10">
    <property type="entry name" value="Bactericidal permeability-increasing protein, domain 2"/>
    <property type="match status" value="1"/>
</dbReference>
<reference evidence="7" key="3">
    <citation type="submission" date="2024-02" db="UniProtKB">
        <authorList>
            <consortium name="WormBaseParasite"/>
        </authorList>
    </citation>
    <scope>IDENTIFICATION</scope>
    <source>
        <strain evidence="7">pt0022</strain>
    </source>
</reference>
<reference evidence="6" key="2">
    <citation type="journal article" date="2016" name="Mol. Ecol.">
        <title>Population genomics of the filarial nematode parasite Wuchereria bancrofti from mosquitoes.</title>
        <authorList>
            <person name="Small S.T."/>
            <person name="Reimer L.J."/>
            <person name="Tisch D.J."/>
            <person name="King C.L."/>
            <person name="Christensen B.M."/>
            <person name="Siba P.M."/>
            <person name="Kazura J.W."/>
            <person name="Serre D."/>
            <person name="Zimmerman P.A."/>
        </authorList>
    </citation>
    <scope>NUCLEOTIDE SEQUENCE</scope>
    <source>
        <strain evidence="6">pt0022</strain>
    </source>
</reference>
<dbReference type="Gene3D" id="3.15.10.10">
    <property type="entry name" value="Bactericidal permeability-increasing protein, domain 1"/>
    <property type="match status" value="1"/>
</dbReference>
<organism evidence="6 7">
    <name type="scientific">Wuchereria bancrofti</name>
    <dbReference type="NCBI Taxonomy" id="6293"/>
    <lineage>
        <taxon>Eukaryota</taxon>
        <taxon>Metazoa</taxon>
        <taxon>Ecdysozoa</taxon>
        <taxon>Nematoda</taxon>
        <taxon>Chromadorea</taxon>
        <taxon>Rhabditida</taxon>
        <taxon>Spirurina</taxon>
        <taxon>Spiruromorpha</taxon>
        <taxon>Filarioidea</taxon>
        <taxon>Onchocercidae</taxon>
        <taxon>Wuchereria</taxon>
    </lineage>
</organism>
<feature type="domain" description="Lipid-binding serum glycoprotein C-terminal" evidence="5">
    <location>
        <begin position="475"/>
        <end position="727"/>
    </location>
</feature>
<sequence length="753" mass="84823">MNILISLFLPILSSYPVIISATLQQNSPGRPIPSFPQCGNYMFSHAERVDSIDYNPLLRSDGHFGYPGLKIRFNRNAFSYSCSLIAQMFNQQIRNARIPSFTQCLPEVNGCAYLTNILVTNYQCPRHVALFPISHNEIALNIQNFDLSLSGQLGGQIVVLLPLPLCGTLCVDARRISISLQVAIERNPYNSAAYIRMTKCSLTFGYLNIHIVNGGLIGEVINNNFRNKILSQAYATLPQKFCNMIQPLLNEHINSRLINVPQRIPITQMISYASFLINKPKKLPEYCYSEICKRYHSTNILLVNKKLKTKSIQAAGVSNIDSFDQKLIGSKKSLMKSEEMGNSTLSETVKLVDTTDEKLLKPETTIEKFPRKIKKIWQIRRWQRAKRNSGIVSVNNNIWQQCANCDYEKSEIISYYYDTVINHIQNCASDLVLATYFLGSSATNSDLTLNFLEEFSPNAQGGTPFAPPILQYPVPDSGQMLDFLISDYTFNTLLYHFHRKGIFAFRIGPEIPVVGDLLNLTCTADDIDFDLSLELQDNKDSTNETISNQTDSQDNRKKRNTAMDTLINFGICLGDIAPGIREKNPGKRTYIILKTNRAPSVQFQSANKGTIVIDFIIDALIFLDGTTTKVGHLQIRTVSAIIAQLIANRIVAKVQIERMEFIDVDKTFGLPSEAFTNLSDLARGILTRAINKRLANGIPLTMPQLGLPIQFQNIHFQVIEHALFISTDVNIPSLTHYLPYQRFAGCPYYYQIS</sequence>
<proteinExistence type="inferred from homology"/>